<dbReference type="AlphaFoldDB" id="A0A1V9FNU0"/>
<dbReference type="RefSeq" id="WP_081153731.1">
    <property type="nucleotide sequence ID" value="NZ_LVYD01000068.1"/>
</dbReference>
<dbReference type="Pfam" id="PF13620">
    <property type="entry name" value="CarboxypepD_reg"/>
    <property type="match status" value="1"/>
</dbReference>
<evidence type="ECO:0000313" key="1">
    <source>
        <dbReference type="EMBL" id="OQP60003.1"/>
    </source>
</evidence>
<organism evidence="1 2">
    <name type="scientific">Niastella vici</name>
    <dbReference type="NCBI Taxonomy" id="1703345"/>
    <lineage>
        <taxon>Bacteria</taxon>
        <taxon>Pseudomonadati</taxon>
        <taxon>Bacteroidota</taxon>
        <taxon>Chitinophagia</taxon>
        <taxon>Chitinophagales</taxon>
        <taxon>Chitinophagaceae</taxon>
        <taxon>Niastella</taxon>
    </lineage>
</organism>
<accession>A0A1V9FNU0</accession>
<dbReference type="Gene3D" id="2.60.40.1120">
    <property type="entry name" value="Carboxypeptidase-like, regulatory domain"/>
    <property type="match status" value="1"/>
</dbReference>
<protein>
    <recommendedName>
        <fullName evidence="3">Carboxypeptidase regulatory-like domain-containing protein</fullName>
    </recommendedName>
</protein>
<keyword evidence="2" id="KW-1185">Reference proteome</keyword>
<evidence type="ECO:0000313" key="2">
    <source>
        <dbReference type="Proteomes" id="UP000192796"/>
    </source>
</evidence>
<dbReference type="OrthoDB" id="9812892at2"/>
<comment type="caution">
    <text evidence="1">The sequence shown here is derived from an EMBL/GenBank/DDBJ whole genome shotgun (WGS) entry which is preliminary data.</text>
</comment>
<evidence type="ECO:0008006" key="3">
    <source>
        <dbReference type="Google" id="ProtNLM"/>
    </source>
</evidence>
<dbReference type="Proteomes" id="UP000192796">
    <property type="component" value="Unassembled WGS sequence"/>
</dbReference>
<dbReference type="InterPro" id="IPR008969">
    <property type="entry name" value="CarboxyPept-like_regulatory"/>
</dbReference>
<name>A0A1V9FNU0_9BACT</name>
<dbReference type="EMBL" id="LVYD01000068">
    <property type="protein sequence ID" value="OQP60003.1"/>
    <property type="molecule type" value="Genomic_DNA"/>
</dbReference>
<dbReference type="SUPFAM" id="SSF49464">
    <property type="entry name" value="Carboxypeptidase regulatory domain-like"/>
    <property type="match status" value="1"/>
</dbReference>
<proteinExistence type="predicted"/>
<gene>
    <name evidence="1" type="ORF">A3860_35110</name>
</gene>
<sequence>MKPIYATLVLLCSWYFGHAQVITGCIKDEGGYGVKNVSVTLRKAVDSAVVKLGVSDSAGRFTFNAPVGSYFIDVSHTGYSFARSGRVVVRDTSVAGDIIIVLQKTAKILKEVVVTAQKPVIEVKVDKILLKCFQGILLTGFLVLQNYYTITQVI</sequence>
<dbReference type="PROSITE" id="PS51257">
    <property type="entry name" value="PROKAR_LIPOPROTEIN"/>
    <property type="match status" value="1"/>
</dbReference>
<reference evidence="1 2" key="1">
    <citation type="submission" date="2016-03" db="EMBL/GenBank/DDBJ databases">
        <title>Niastella vici sp. nov., isolated from farmland soil.</title>
        <authorList>
            <person name="Chen L."/>
            <person name="Wang D."/>
            <person name="Yang S."/>
            <person name="Wang G."/>
        </authorList>
    </citation>
    <scope>NUCLEOTIDE SEQUENCE [LARGE SCALE GENOMIC DNA]</scope>
    <source>
        <strain evidence="1 2">DJ57</strain>
    </source>
</reference>
<dbReference type="STRING" id="1703345.A3860_35110"/>